<dbReference type="Proteomes" id="UP000235050">
    <property type="component" value="Unassembled WGS sequence"/>
</dbReference>
<reference evidence="1 2" key="1">
    <citation type="submission" date="2017-07" db="EMBL/GenBank/DDBJ databases">
        <title>Bifidobacterium novel species.</title>
        <authorList>
            <person name="Lugli G.A."/>
            <person name="Milani C."/>
            <person name="Duranti S."/>
            <person name="Mangifesta M."/>
        </authorList>
    </citation>
    <scope>NUCLEOTIDE SEQUENCE [LARGE SCALE GENOMIC DNA]</scope>
    <source>
        <strain evidence="2">Uis1B</strain>
    </source>
</reference>
<evidence type="ECO:0000313" key="2">
    <source>
        <dbReference type="Proteomes" id="UP000235050"/>
    </source>
</evidence>
<dbReference type="OrthoDB" id="9779267at2"/>
<dbReference type="AlphaFoldDB" id="A0A2N5J6U5"/>
<dbReference type="RefSeq" id="WP_101618348.1">
    <property type="nucleotide sequence ID" value="NZ_NMWU01000055.1"/>
</dbReference>
<dbReference type="EMBL" id="NMWU01000055">
    <property type="protein sequence ID" value="PLS29941.1"/>
    <property type="molecule type" value="Genomic_DNA"/>
</dbReference>
<proteinExistence type="predicted"/>
<protein>
    <submittedName>
        <fullName evidence="1">Uncharacterized protein</fullName>
    </submittedName>
</protein>
<organism evidence="1 2">
    <name type="scientific">Bifidobacterium margollesii</name>
    <dbReference type="NCBI Taxonomy" id="2020964"/>
    <lineage>
        <taxon>Bacteria</taxon>
        <taxon>Bacillati</taxon>
        <taxon>Actinomycetota</taxon>
        <taxon>Actinomycetes</taxon>
        <taxon>Bifidobacteriales</taxon>
        <taxon>Bifidobacteriaceae</taxon>
        <taxon>Bifidobacterium</taxon>
    </lineage>
</organism>
<evidence type="ECO:0000313" key="1">
    <source>
        <dbReference type="EMBL" id="PLS29941.1"/>
    </source>
</evidence>
<gene>
    <name evidence="1" type="ORF">Uis1B_2209</name>
</gene>
<sequence>MTDLKSIAIIDDTHAIRLLGDPDADNPLDWPGDALESTVTGHARSIDPAAWTRHDRTDPLIDAITAHNEGDALETALERHYERRGWTSTVIDLEGPSQSDWIRLVVATDPKRYCPAEPFARGELTSWWRGDVYRIELLKAVTWTSDDGRVRTEWEPIDSIGGVYLDQQEDWTETARRMLDIRPAA</sequence>
<comment type="caution">
    <text evidence="1">The sequence shown here is derived from an EMBL/GenBank/DDBJ whole genome shotgun (WGS) entry which is preliminary data.</text>
</comment>
<accession>A0A2N5J6U5</accession>
<name>A0A2N5J6U5_9BIFI</name>
<keyword evidence="2" id="KW-1185">Reference proteome</keyword>